<keyword evidence="3 7" id="KW-0378">Hydrolase</keyword>
<protein>
    <submittedName>
        <fullName evidence="10">SOS (Error prone) mutagenesis protein UmuD (RumA)</fullName>
    </submittedName>
</protein>
<sequence>MSQRGGKREGAGRPSGCGKYGAEPTKTIRIPISRLADIHELLDQESKTPVLPLYLSKVQAGFPSPGDDYIDRYLDLNQQLVQHPAATFIVTATGDSMTDVGIHSGDMLIVDKSLEAQHGKIVIAALNGELTVKRLSKIRGRVQLLPENPRYKPIDITDEQDLVIWGVVIHVIHSFL</sequence>
<evidence type="ECO:0000313" key="11">
    <source>
        <dbReference type="Proteomes" id="UP000002770"/>
    </source>
</evidence>
<evidence type="ECO:0000256" key="6">
    <source>
        <dbReference type="ARBA" id="ARBA00023236"/>
    </source>
</evidence>
<dbReference type="OrthoDB" id="9787787at2"/>
<dbReference type="HOGENOM" id="CLU_066192_0_0_6"/>
<keyword evidence="6" id="KW-0742">SOS response</keyword>
<keyword evidence="4 7" id="KW-0068">Autocatalytic cleavage</keyword>
<feature type="domain" description="Peptidase S24/S26A/S26B/S26C" evidence="9">
    <location>
        <begin position="52"/>
        <end position="169"/>
    </location>
</feature>
<dbReference type="PANTHER" id="PTHR33516:SF2">
    <property type="entry name" value="LEXA REPRESSOR-RELATED"/>
    <property type="match status" value="1"/>
</dbReference>
<evidence type="ECO:0000313" key="10">
    <source>
        <dbReference type="EMBL" id="EHL30582.1"/>
    </source>
</evidence>
<dbReference type="GO" id="GO:0006355">
    <property type="term" value="P:regulation of DNA-templated transcription"/>
    <property type="evidence" value="ECO:0007669"/>
    <property type="project" value="InterPro"/>
</dbReference>
<comment type="similarity">
    <text evidence="1 7">Belongs to the peptidase S24 family.</text>
</comment>
<organism evidence="10 11">
    <name type="scientific">Legionella drancourtii LLAP12</name>
    <dbReference type="NCBI Taxonomy" id="658187"/>
    <lineage>
        <taxon>Bacteria</taxon>
        <taxon>Pseudomonadati</taxon>
        <taxon>Pseudomonadota</taxon>
        <taxon>Gammaproteobacteria</taxon>
        <taxon>Legionellales</taxon>
        <taxon>Legionellaceae</taxon>
        <taxon>Legionella</taxon>
    </lineage>
</organism>
<dbReference type="NCBIfam" id="NF007621">
    <property type="entry name" value="PRK10276.1"/>
    <property type="match status" value="1"/>
</dbReference>
<evidence type="ECO:0000256" key="4">
    <source>
        <dbReference type="ARBA" id="ARBA00022813"/>
    </source>
</evidence>
<dbReference type="InterPro" id="IPR036286">
    <property type="entry name" value="LexA/Signal_pep-like_sf"/>
</dbReference>
<dbReference type="RefSeq" id="WP_006871262.1">
    <property type="nucleotide sequence ID" value="NZ_JH413828.1"/>
</dbReference>
<dbReference type="Pfam" id="PF00717">
    <property type="entry name" value="Peptidase_S24"/>
    <property type="match status" value="1"/>
</dbReference>
<proteinExistence type="inferred from homology"/>
<evidence type="ECO:0000259" key="9">
    <source>
        <dbReference type="Pfam" id="PF00717"/>
    </source>
</evidence>
<name>G9EQ07_9GAMM</name>
<dbReference type="MEROPS" id="S24.003"/>
<dbReference type="GO" id="GO:0009432">
    <property type="term" value="P:SOS response"/>
    <property type="evidence" value="ECO:0007669"/>
    <property type="project" value="UniProtKB-KW"/>
</dbReference>
<dbReference type="Proteomes" id="UP000002770">
    <property type="component" value="Unassembled WGS sequence"/>
</dbReference>
<dbReference type="PANTHER" id="PTHR33516">
    <property type="entry name" value="LEXA REPRESSOR"/>
    <property type="match status" value="1"/>
</dbReference>
<dbReference type="STRING" id="658187.LDG_7350"/>
<accession>G9EQ07</accession>
<dbReference type="SUPFAM" id="SSF51306">
    <property type="entry name" value="LexA/Signal peptidase"/>
    <property type="match status" value="1"/>
</dbReference>
<dbReference type="InParanoid" id="G9EQ07"/>
<evidence type="ECO:0000256" key="1">
    <source>
        <dbReference type="ARBA" id="ARBA00007484"/>
    </source>
</evidence>
<evidence type="ECO:0000256" key="8">
    <source>
        <dbReference type="SAM" id="MobiDB-lite"/>
    </source>
</evidence>
<dbReference type="CDD" id="cd06529">
    <property type="entry name" value="S24_LexA-like"/>
    <property type="match status" value="1"/>
</dbReference>
<feature type="region of interest" description="Disordered" evidence="8">
    <location>
        <begin position="1"/>
        <end position="23"/>
    </location>
</feature>
<dbReference type="FunCoup" id="G9EQ07">
    <property type="interactions" value="57"/>
</dbReference>
<dbReference type="PRINTS" id="PR00726">
    <property type="entry name" value="LEXASERPTASE"/>
</dbReference>
<dbReference type="InterPro" id="IPR006197">
    <property type="entry name" value="Peptidase_S24_LexA"/>
</dbReference>
<evidence type="ECO:0000256" key="7">
    <source>
        <dbReference type="RuleBase" id="RU003991"/>
    </source>
</evidence>
<dbReference type="GO" id="GO:0016787">
    <property type="term" value="F:hydrolase activity"/>
    <property type="evidence" value="ECO:0007669"/>
    <property type="project" value="UniProtKB-KW"/>
</dbReference>
<keyword evidence="11" id="KW-1185">Reference proteome</keyword>
<reference evidence="10 11" key="1">
    <citation type="journal article" date="2011" name="BMC Genomics">
        <title>Insight into cross-talk between intra-amoebal pathogens.</title>
        <authorList>
            <person name="Gimenez G."/>
            <person name="Bertelli C."/>
            <person name="Moliner C."/>
            <person name="Robert C."/>
            <person name="Raoult D."/>
            <person name="Fournier P.E."/>
            <person name="Greub G."/>
        </authorList>
    </citation>
    <scope>NUCLEOTIDE SEQUENCE [LARGE SCALE GENOMIC DNA]</scope>
    <source>
        <strain evidence="10 11">LLAP12</strain>
    </source>
</reference>
<dbReference type="AlphaFoldDB" id="G9EQ07"/>
<evidence type="ECO:0000256" key="5">
    <source>
        <dbReference type="ARBA" id="ARBA00023204"/>
    </source>
</evidence>
<dbReference type="EMBL" id="JH413828">
    <property type="protein sequence ID" value="EHL30582.1"/>
    <property type="molecule type" value="Genomic_DNA"/>
</dbReference>
<feature type="compositionally biased region" description="Basic and acidic residues" evidence="8">
    <location>
        <begin position="1"/>
        <end position="11"/>
    </location>
</feature>
<evidence type="ECO:0000256" key="3">
    <source>
        <dbReference type="ARBA" id="ARBA00022801"/>
    </source>
</evidence>
<dbReference type="eggNOG" id="COG1974">
    <property type="taxonomic scope" value="Bacteria"/>
</dbReference>
<evidence type="ECO:0000256" key="2">
    <source>
        <dbReference type="ARBA" id="ARBA00022763"/>
    </source>
</evidence>
<keyword evidence="2" id="KW-0227">DNA damage</keyword>
<dbReference type="InterPro" id="IPR015927">
    <property type="entry name" value="Peptidase_S24_S26A/B/C"/>
</dbReference>
<dbReference type="GO" id="GO:0006281">
    <property type="term" value="P:DNA repair"/>
    <property type="evidence" value="ECO:0007669"/>
    <property type="project" value="UniProtKB-KW"/>
</dbReference>
<dbReference type="GO" id="GO:0003677">
    <property type="term" value="F:DNA binding"/>
    <property type="evidence" value="ECO:0007669"/>
    <property type="project" value="InterPro"/>
</dbReference>
<keyword evidence="5" id="KW-0234">DNA repair</keyword>
<dbReference type="InterPro" id="IPR039418">
    <property type="entry name" value="LexA-like"/>
</dbReference>
<dbReference type="Gene3D" id="2.10.109.10">
    <property type="entry name" value="Umud Fragment, subunit A"/>
    <property type="match status" value="1"/>
</dbReference>
<dbReference type="InterPro" id="IPR050077">
    <property type="entry name" value="LexA_repressor"/>
</dbReference>
<gene>
    <name evidence="10" type="ORF">LDG_7350</name>
</gene>